<gene>
    <name evidence="2" type="ORF">ROLI_036380</name>
</gene>
<dbReference type="RefSeq" id="WP_187428931.1">
    <property type="nucleotide sequence ID" value="NZ_CP143423.1"/>
</dbReference>
<reference evidence="2 3" key="1">
    <citation type="submission" date="2015-07" db="EMBL/GenBank/DDBJ databases">
        <authorList>
            <person name="Voget S."/>
            <person name="Dogs M."/>
            <person name="Brinkhoff T.H."/>
            <person name="Daniel R."/>
        </authorList>
    </citation>
    <scope>NUCLEOTIDE SEQUENCE [LARGE SCALE GENOMIC DNA]</scope>
    <source>
        <strain evidence="2 3">B14</strain>
    </source>
</reference>
<evidence type="ECO:0000313" key="3">
    <source>
        <dbReference type="Proteomes" id="UP001318682"/>
    </source>
</evidence>
<accession>A0ABZ2BWV1</accession>
<dbReference type="EMBL" id="CP143423">
    <property type="protein sequence ID" value="WVX50540.1"/>
    <property type="molecule type" value="Genomic_DNA"/>
</dbReference>
<keyword evidence="3" id="KW-1185">Reference proteome</keyword>
<dbReference type="InterPro" id="IPR012924">
    <property type="entry name" value="TfuA_core"/>
</dbReference>
<name>A0ABZ2BWV1_9RHOB</name>
<dbReference type="Pfam" id="PF07812">
    <property type="entry name" value="TfuA"/>
    <property type="match status" value="1"/>
</dbReference>
<feature type="domain" description="TfuA-like core" evidence="1">
    <location>
        <begin position="47"/>
        <end position="166"/>
    </location>
</feature>
<evidence type="ECO:0000313" key="2">
    <source>
        <dbReference type="EMBL" id="WVX50540.1"/>
    </source>
</evidence>
<organism evidence="2 3">
    <name type="scientific">Roseobacter fucihabitans</name>
    <dbReference type="NCBI Taxonomy" id="1537242"/>
    <lineage>
        <taxon>Bacteria</taxon>
        <taxon>Pseudomonadati</taxon>
        <taxon>Pseudomonadota</taxon>
        <taxon>Alphaproteobacteria</taxon>
        <taxon>Rhodobacterales</taxon>
        <taxon>Roseobacteraceae</taxon>
        <taxon>Roseobacter</taxon>
    </lineage>
</organism>
<sequence>MILLFAGPSIAELDIDAQDQIVIRPPAQQGDIYLATLENPRAIAVIDGYFEGVPSVWHKEILWAMSRGIPVFGAASMGALRAAELEAYGMTGLGAIFENYRDGVLEDDDEVAVLHGPPEIGYPTLSLAMVNARATLEAAQDAGVITQTQAQYLVDKAKSEFYKTRSWASVLNQPDPDVLPAQQTQHLADWITTHHVDQKAVDARALIDHLAQGEVAPPDVMFHFEVTDLWLTGMALWQTRQRSVPEQETDGYQLLGGLGFLDE</sequence>
<evidence type="ECO:0000259" key="1">
    <source>
        <dbReference type="Pfam" id="PF07812"/>
    </source>
</evidence>
<protein>
    <recommendedName>
        <fullName evidence="1">TfuA-like core domain-containing protein</fullName>
    </recommendedName>
</protein>
<dbReference type="Proteomes" id="UP001318682">
    <property type="component" value="Chromosome"/>
</dbReference>
<reference evidence="3" key="2">
    <citation type="submission" date="2024-01" db="EMBL/GenBank/DDBJ databases">
        <title>Roseobacter fucihabitans sp. nov., isolated from the brown alga Fucus spiralis.</title>
        <authorList>
            <person name="Hahnke S."/>
            <person name="Berger M."/>
            <person name="Schlingloff A."/>
            <person name="Athale I."/>
            <person name="Neumann-Schaal M."/>
            <person name="Adenaya A."/>
            <person name="Poehlein A."/>
            <person name="Daniel R."/>
            <person name="Pertersen J."/>
            <person name="Brinkhoff T."/>
        </authorList>
    </citation>
    <scope>NUCLEOTIDE SEQUENCE [LARGE SCALE GENOMIC DNA]</scope>
    <source>
        <strain evidence="3">B14</strain>
    </source>
</reference>
<proteinExistence type="predicted"/>